<dbReference type="Pfam" id="PF03703">
    <property type="entry name" value="bPH_2"/>
    <property type="match status" value="1"/>
</dbReference>
<keyword evidence="2" id="KW-1133">Transmembrane helix</keyword>
<feature type="transmembrane region" description="Helical" evidence="2">
    <location>
        <begin position="38"/>
        <end position="55"/>
    </location>
</feature>
<keyword evidence="5" id="KW-1185">Reference proteome</keyword>
<feature type="domain" description="YdbS-like PH" evidence="3">
    <location>
        <begin position="85"/>
        <end position="159"/>
    </location>
</feature>
<evidence type="ECO:0000256" key="2">
    <source>
        <dbReference type="SAM" id="Phobius"/>
    </source>
</evidence>
<accession>A0A1H0HCB3</accession>
<dbReference type="InterPro" id="IPR005182">
    <property type="entry name" value="YdbS-like_PH"/>
</dbReference>
<gene>
    <name evidence="4" type="ORF">SAMN05660199_01413</name>
</gene>
<dbReference type="OrthoDB" id="3354538at2"/>
<evidence type="ECO:0000256" key="1">
    <source>
        <dbReference type="SAM" id="MobiDB-lite"/>
    </source>
</evidence>
<name>A0A1H0HCB3_9ACTN</name>
<dbReference type="Proteomes" id="UP000199088">
    <property type="component" value="Unassembled WGS sequence"/>
</dbReference>
<dbReference type="AlphaFoldDB" id="A0A1H0HCB3"/>
<feature type="region of interest" description="Disordered" evidence="1">
    <location>
        <begin position="167"/>
        <end position="221"/>
    </location>
</feature>
<keyword evidence="2" id="KW-0472">Membrane</keyword>
<dbReference type="STRING" id="1052260.SAMN05660199_01413"/>
<evidence type="ECO:0000313" key="4">
    <source>
        <dbReference type="EMBL" id="SDO16704.1"/>
    </source>
</evidence>
<protein>
    <submittedName>
        <fullName evidence="4">PH domain-containing protein</fullName>
    </submittedName>
</protein>
<feature type="transmembrane region" description="Helical" evidence="2">
    <location>
        <begin position="61"/>
        <end position="86"/>
    </location>
</feature>
<dbReference type="PANTHER" id="PTHR37938:SF1">
    <property type="entry name" value="BLL0215 PROTEIN"/>
    <property type="match status" value="1"/>
</dbReference>
<evidence type="ECO:0000259" key="3">
    <source>
        <dbReference type="Pfam" id="PF03703"/>
    </source>
</evidence>
<evidence type="ECO:0000313" key="5">
    <source>
        <dbReference type="Proteomes" id="UP000199088"/>
    </source>
</evidence>
<proteinExistence type="predicted"/>
<dbReference type="RefSeq" id="WP_091242204.1">
    <property type="nucleotide sequence ID" value="NZ_FNIR01000004.1"/>
</dbReference>
<sequence>MTRPRTSAPLGRDAGRYLLPGEKAVVNQRRHWAALVRPAVRGVPVLLAGVWVLAADPDNRFTVLLGLAIALGALGYLGLAAGEWWVRHFLVTKRRVLLSSGVFVRKVAVMPLRRITDLTYQETLVGQVLGYGGFRFESAGQDQALSQITYLPDAKKIYDDISGLLFPSDAGRGGGDDEEGGDPTRRPEPRTPAPAAPERHSTGPIPGFRSAYPRGRATRSS</sequence>
<keyword evidence="2" id="KW-0812">Transmembrane</keyword>
<dbReference type="PANTHER" id="PTHR37938">
    <property type="entry name" value="BLL0215 PROTEIN"/>
    <property type="match status" value="1"/>
</dbReference>
<organism evidence="4 5">
    <name type="scientific">Klenkia soli</name>
    <dbReference type="NCBI Taxonomy" id="1052260"/>
    <lineage>
        <taxon>Bacteria</taxon>
        <taxon>Bacillati</taxon>
        <taxon>Actinomycetota</taxon>
        <taxon>Actinomycetes</taxon>
        <taxon>Geodermatophilales</taxon>
        <taxon>Geodermatophilaceae</taxon>
        <taxon>Klenkia</taxon>
    </lineage>
</organism>
<reference evidence="5" key="1">
    <citation type="submission" date="2016-10" db="EMBL/GenBank/DDBJ databases">
        <authorList>
            <person name="Varghese N."/>
            <person name="Submissions S."/>
        </authorList>
    </citation>
    <scope>NUCLEOTIDE SEQUENCE [LARGE SCALE GENOMIC DNA]</scope>
    <source>
        <strain evidence="5">DSM 45843</strain>
    </source>
</reference>
<dbReference type="EMBL" id="FNIR01000004">
    <property type="protein sequence ID" value="SDO16704.1"/>
    <property type="molecule type" value="Genomic_DNA"/>
</dbReference>